<dbReference type="EMBL" id="JABBWE010000084">
    <property type="protein sequence ID" value="KAG1787101.1"/>
    <property type="molecule type" value="Genomic_DNA"/>
</dbReference>
<gene>
    <name evidence="2" type="ORF">HD556DRAFT_1449156</name>
</gene>
<dbReference type="OrthoDB" id="2690064at2759"/>
<name>A0A9P7DCC9_9AGAM</name>
<feature type="compositionally biased region" description="Polar residues" evidence="1">
    <location>
        <begin position="191"/>
        <end position="204"/>
    </location>
</feature>
<proteinExistence type="predicted"/>
<protein>
    <submittedName>
        <fullName evidence="2">Uncharacterized protein</fullName>
    </submittedName>
</protein>
<evidence type="ECO:0000313" key="2">
    <source>
        <dbReference type="EMBL" id="KAG1787101.1"/>
    </source>
</evidence>
<sequence>MTFPVTEFMHPDTPQMQHHNPPFSNLFQPNNTPYFPDPPAYMRMHQQIQALVSENKTLKQQNNALLGSQDAYKNAFTILATSISLDVGDSDIAKFSGIPPGAKHAIYKPSFHEQKRAEPLRQNGDPVQKFEVSRITKSLRSCWAALKQENRAPDTWGKAGNKILDEVAEEMAHLHPILALCENGWKSQITGDKSTTLSESQAKQDTPVLKDITTTPILNLQNGSKSDIGTSEQEQQSNDTQQPPSIEASTPSPQPGPVSLPVPRVSLTQITTHDTSNSPEASSHANTAGTTSQDRLNHSNDTVNTSTGITEGTETPVEVTYGTMTSFPVIKNPLAKLAERKRESTVPNPAVTPSDVPASLSAPTLPPKDMPVPAASAAVESAASAKKFQPGTSKNGRSLCAHRWLKQIAANGSSANFRIYWSGLTKEKQVAYESDALKLVKDDIWNGNTVDIISKISSGTLH</sequence>
<feature type="compositionally biased region" description="Polar residues" evidence="1">
    <location>
        <begin position="212"/>
        <end position="251"/>
    </location>
</feature>
<feature type="region of interest" description="Disordered" evidence="1">
    <location>
        <begin position="340"/>
        <end position="362"/>
    </location>
</feature>
<dbReference type="RefSeq" id="XP_041154475.1">
    <property type="nucleotide sequence ID" value="XM_041307559.1"/>
</dbReference>
<feature type="compositionally biased region" description="Polar residues" evidence="1">
    <location>
        <begin position="266"/>
        <end position="313"/>
    </location>
</feature>
<accession>A0A9P7DCC9</accession>
<organism evidence="2 3">
    <name type="scientific">Suillus plorans</name>
    <dbReference type="NCBI Taxonomy" id="116603"/>
    <lineage>
        <taxon>Eukaryota</taxon>
        <taxon>Fungi</taxon>
        <taxon>Dikarya</taxon>
        <taxon>Basidiomycota</taxon>
        <taxon>Agaricomycotina</taxon>
        <taxon>Agaricomycetes</taxon>
        <taxon>Agaricomycetidae</taxon>
        <taxon>Boletales</taxon>
        <taxon>Suillineae</taxon>
        <taxon>Suillaceae</taxon>
        <taxon>Suillus</taxon>
    </lineage>
</organism>
<evidence type="ECO:0000313" key="3">
    <source>
        <dbReference type="Proteomes" id="UP000719766"/>
    </source>
</evidence>
<evidence type="ECO:0000256" key="1">
    <source>
        <dbReference type="SAM" id="MobiDB-lite"/>
    </source>
</evidence>
<dbReference type="AlphaFoldDB" id="A0A9P7DCC9"/>
<keyword evidence="3" id="KW-1185">Reference proteome</keyword>
<comment type="caution">
    <text evidence="2">The sequence shown here is derived from an EMBL/GenBank/DDBJ whole genome shotgun (WGS) entry which is preliminary data.</text>
</comment>
<reference evidence="2" key="1">
    <citation type="journal article" date="2020" name="New Phytol.">
        <title>Comparative genomics reveals dynamic genome evolution in host specialist ectomycorrhizal fungi.</title>
        <authorList>
            <person name="Lofgren L.A."/>
            <person name="Nguyen N.H."/>
            <person name="Vilgalys R."/>
            <person name="Ruytinx J."/>
            <person name="Liao H.L."/>
            <person name="Branco S."/>
            <person name="Kuo A."/>
            <person name="LaButti K."/>
            <person name="Lipzen A."/>
            <person name="Andreopoulos W."/>
            <person name="Pangilinan J."/>
            <person name="Riley R."/>
            <person name="Hundley H."/>
            <person name="Na H."/>
            <person name="Barry K."/>
            <person name="Grigoriev I.V."/>
            <person name="Stajich J.E."/>
            <person name="Kennedy P.G."/>
        </authorList>
    </citation>
    <scope>NUCLEOTIDE SEQUENCE</scope>
    <source>
        <strain evidence="2">S12</strain>
    </source>
</reference>
<dbReference type="GeneID" id="64601323"/>
<dbReference type="Proteomes" id="UP000719766">
    <property type="component" value="Unassembled WGS sequence"/>
</dbReference>
<feature type="region of interest" description="Disordered" evidence="1">
    <location>
        <begin position="191"/>
        <end position="316"/>
    </location>
</feature>